<accession>A0A7C9ITU2</accession>
<reference evidence="4 5" key="2">
    <citation type="submission" date="2020-03" db="EMBL/GenBank/DDBJ databases">
        <title>Kangsaoukella pontilimi gen. nov., sp. nov., a new member of the family Rhodobacteraceae isolated from a tidal mudflat.</title>
        <authorList>
            <person name="Kim I.S."/>
        </authorList>
    </citation>
    <scope>NUCLEOTIDE SEQUENCE [LARGE SCALE GENOMIC DNA]</scope>
    <source>
        <strain evidence="4 5">GH1-50</strain>
    </source>
</reference>
<dbReference type="InterPro" id="IPR000182">
    <property type="entry name" value="GNAT_dom"/>
</dbReference>
<evidence type="ECO:0000259" key="3">
    <source>
        <dbReference type="PROSITE" id="PS51186"/>
    </source>
</evidence>
<evidence type="ECO:0000313" key="5">
    <source>
        <dbReference type="Proteomes" id="UP000480350"/>
    </source>
</evidence>
<reference evidence="4 5" key="1">
    <citation type="submission" date="2019-12" db="EMBL/GenBank/DDBJ databases">
        <authorList>
            <person name="Lee S.D."/>
        </authorList>
    </citation>
    <scope>NUCLEOTIDE SEQUENCE [LARGE SCALE GENOMIC DNA]</scope>
    <source>
        <strain evidence="4 5">GH1-50</strain>
    </source>
</reference>
<dbReference type="PANTHER" id="PTHR43877:SF5">
    <property type="entry name" value="BLL8307 PROTEIN"/>
    <property type="match status" value="1"/>
</dbReference>
<keyword evidence="1 4" id="KW-0808">Transferase</keyword>
<sequence>MRASSPACSVHAMEAGDLVASGARFFAVMDGDEAVAMGALKRLASGGGEVKSMHVREDRRGRGLADLVLGHLLDVARTSGMPRLFLETGSQDAFRPARAFYARHGFAPCPPFEGYAEDPNSVFMTRAL</sequence>
<feature type="domain" description="N-acetyltransferase" evidence="3">
    <location>
        <begin position="1"/>
        <end position="128"/>
    </location>
</feature>
<gene>
    <name evidence="4" type="ORF">GQ651_14855</name>
</gene>
<dbReference type="PANTHER" id="PTHR43877">
    <property type="entry name" value="AMINOALKYLPHOSPHONATE N-ACETYLTRANSFERASE-RELATED-RELATED"/>
    <property type="match status" value="1"/>
</dbReference>
<dbReference type="CDD" id="cd04301">
    <property type="entry name" value="NAT_SF"/>
    <property type="match status" value="1"/>
</dbReference>
<dbReference type="SUPFAM" id="SSF55729">
    <property type="entry name" value="Acyl-CoA N-acyltransferases (Nat)"/>
    <property type="match status" value="1"/>
</dbReference>
<evidence type="ECO:0000256" key="1">
    <source>
        <dbReference type="ARBA" id="ARBA00022679"/>
    </source>
</evidence>
<comment type="caution">
    <text evidence="4">The sequence shown here is derived from an EMBL/GenBank/DDBJ whole genome shotgun (WGS) entry which is preliminary data.</text>
</comment>
<dbReference type="Proteomes" id="UP000480350">
    <property type="component" value="Unassembled WGS sequence"/>
</dbReference>
<dbReference type="GO" id="GO:0016747">
    <property type="term" value="F:acyltransferase activity, transferring groups other than amino-acyl groups"/>
    <property type="evidence" value="ECO:0007669"/>
    <property type="project" value="InterPro"/>
</dbReference>
<dbReference type="InterPro" id="IPR050832">
    <property type="entry name" value="Bact_Acetyltransf"/>
</dbReference>
<keyword evidence="5" id="KW-1185">Reference proteome</keyword>
<organism evidence="4 5">
    <name type="scientific">Kangsaoukella pontilimi</name>
    <dbReference type="NCBI Taxonomy" id="2691042"/>
    <lineage>
        <taxon>Bacteria</taxon>
        <taxon>Pseudomonadati</taxon>
        <taxon>Pseudomonadota</taxon>
        <taxon>Alphaproteobacteria</taxon>
        <taxon>Rhodobacterales</taxon>
        <taxon>Paracoccaceae</taxon>
        <taxon>Kangsaoukella</taxon>
    </lineage>
</organism>
<name>A0A7C9ITU2_9RHOB</name>
<proteinExistence type="predicted"/>
<dbReference type="EMBL" id="WUPT01000002">
    <property type="protein sequence ID" value="MXQ09125.1"/>
    <property type="molecule type" value="Genomic_DNA"/>
</dbReference>
<evidence type="ECO:0000313" key="4">
    <source>
        <dbReference type="EMBL" id="MXQ09125.1"/>
    </source>
</evidence>
<dbReference type="Gene3D" id="3.40.630.30">
    <property type="match status" value="1"/>
</dbReference>
<evidence type="ECO:0000256" key="2">
    <source>
        <dbReference type="ARBA" id="ARBA00023315"/>
    </source>
</evidence>
<dbReference type="RefSeq" id="WP_160764983.1">
    <property type="nucleotide sequence ID" value="NZ_WUPT01000002.1"/>
</dbReference>
<dbReference type="Pfam" id="PF00583">
    <property type="entry name" value="Acetyltransf_1"/>
    <property type="match status" value="1"/>
</dbReference>
<protein>
    <submittedName>
        <fullName evidence="4">GNAT family N-acetyltransferase</fullName>
    </submittedName>
</protein>
<dbReference type="AlphaFoldDB" id="A0A7C9ITU2"/>
<keyword evidence="2" id="KW-0012">Acyltransferase</keyword>
<dbReference type="InterPro" id="IPR016181">
    <property type="entry name" value="Acyl_CoA_acyltransferase"/>
</dbReference>
<dbReference type="PROSITE" id="PS51186">
    <property type="entry name" value="GNAT"/>
    <property type="match status" value="1"/>
</dbReference>